<evidence type="ECO:0000259" key="6">
    <source>
        <dbReference type="PROSITE" id="PS01124"/>
    </source>
</evidence>
<dbReference type="OrthoDB" id="345413at2"/>
<feature type="transmembrane region" description="Helical" evidence="5">
    <location>
        <begin position="87"/>
        <end position="107"/>
    </location>
</feature>
<evidence type="ECO:0000313" key="7">
    <source>
        <dbReference type="EMBL" id="TWO68031.1"/>
    </source>
</evidence>
<organism evidence="7 8">
    <name type="scientific">Caenimonas sedimenti</name>
    <dbReference type="NCBI Taxonomy" id="2596921"/>
    <lineage>
        <taxon>Bacteria</taxon>
        <taxon>Pseudomonadati</taxon>
        <taxon>Pseudomonadota</taxon>
        <taxon>Betaproteobacteria</taxon>
        <taxon>Burkholderiales</taxon>
        <taxon>Comamonadaceae</taxon>
        <taxon>Caenimonas</taxon>
    </lineage>
</organism>
<dbReference type="AlphaFoldDB" id="A0A562ZHZ8"/>
<keyword evidence="5" id="KW-0472">Membrane</keyword>
<dbReference type="Proteomes" id="UP000318199">
    <property type="component" value="Unassembled WGS sequence"/>
</dbReference>
<feature type="transmembrane region" description="Helical" evidence="5">
    <location>
        <begin position="183"/>
        <end position="205"/>
    </location>
</feature>
<keyword evidence="5" id="KW-0812">Transmembrane</keyword>
<feature type="region of interest" description="Disordered" evidence="4">
    <location>
        <begin position="379"/>
        <end position="398"/>
    </location>
</feature>
<dbReference type="PRINTS" id="PR00032">
    <property type="entry name" value="HTHARAC"/>
</dbReference>
<feature type="transmembrane region" description="Helical" evidence="5">
    <location>
        <begin position="35"/>
        <end position="54"/>
    </location>
</feature>
<dbReference type="GO" id="GO:0043565">
    <property type="term" value="F:sequence-specific DNA binding"/>
    <property type="evidence" value="ECO:0007669"/>
    <property type="project" value="InterPro"/>
</dbReference>
<dbReference type="InterPro" id="IPR018060">
    <property type="entry name" value="HTH_AraC"/>
</dbReference>
<evidence type="ECO:0000256" key="2">
    <source>
        <dbReference type="ARBA" id="ARBA00023125"/>
    </source>
</evidence>
<dbReference type="GO" id="GO:0003700">
    <property type="term" value="F:DNA-binding transcription factor activity"/>
    <property type="evidence" value="ECO:0007669"/>
    <property type="project" value="InterPro"/>
</dbReference>
<dbReference type="Pfam" id="PF12833">
    <property type="entry name" value="HTH_18"/>
    <property type="match status" value="1"/>
</dbReference>
<evidence type="ECO:0000313" key="8">
    <source>
        <dbReference type="Proteomes" id="UP000318199"/>
    </source>
</evidence>
<protein>
    <submittedName>
        <fullName evidence="7">AraC family transcriptional regulator</fullName>
    </submittedName>
</protein>
<dbReference type="EMBL" id="VOBQ01000021">
    <property type="protein sequence ID" value="TWO68031.1"/>
    <property type="molecule type" value="Genomic_DNA"/>
</dbReference>
<dbReference type="PROSITE" id="PS01124">
    <property type="entry name" value="HTH_ARAC_FAMILY_2"/>
    <property type="match status" value="1"/>
</dbReference>
<feature type="transmembrane region" description="Helical" evidence="5">
    <location>
        <begin position="119"/>
        <end position="140"/>
    </location>
</feature>
<proteinExistence type="predicted"/>
<feature type="transmembrane region" description="Helical" evidence="5">
    <location>
        <begin position="217"/>
        <end position="237"/>
    </location>
</feature>
<dbReference type="Gene3D" id="1.10.10.60">
    <property type="entry name" value="Homeodomain-like"/>
    <property type="match status" value="1"/>
</dbReference>
<reference evidence="7 8" key="1">
    <citation type="submission" date="2019-07" db="EMBL/GenBank/DDBJ databases">
        <title>Caenimonas sedimenti sp. nov., isolated from activated sludge.</title>
        <authorList>
            <person name="Xu J."/>
        </authorList>
    </citation>
    <scope>NUCLEOTIDE SEQUENCE [LARGE SCALE GENOMIC DNA]</scope>
    <source>
        <strain evidence="7 8">HX-9-20</strain>
    </source>
</reference>
<keyword evidence="3" id="KW-0804">Transcription</keyword>
<dbReference type="PANTHER" id="PTHR43280">
    <property type="entry name" value="ARAC-FAMILY TRANSCRIPTIONAL REGULATOR"/>
    <property type="match status" value="1"/>
</dbReference>
<evidence type="ECO:0000256" key="1">
    <source>
        <dbReference type="ARBA" id="ARBA00023015"/>
    </source>
</evidence>
<keyword evidence="1" id="KW-0805">Transcription regulation</keyword>
<name>A0A562ZHZ8_9BURK</name>
<dbReference type="SMART" id="SM00342">
    <property type="entry name" value="HTH_ARAC"/>
    <property type="match status" value="1"/>
</dbReference>
<dbReference type="PANTHER" id="PTHR43280:SF29">
    <property type="entry name" value="ARAC-FAMILY TRANSCRIPTIONAL REGULATOR"/>
    <property type="match status" value="1"/>
</dbReference>
<dbReference type="SUPFAM" id="SSF46689">
    <property type="entry name" value="Homeodomain-like"/>
    <property type="match status" value="1"/>
</dbReference>
<feature type="domain" description="HTH araC/xylS-type" evidence="6">
    <location>
        <begin position="277"/>
        <end position="382"/>
    </location>
</feature>
<keyword evidence="5" id="KW-1133">Transmembrane helix</keyword>
<dbReference type="InterPro" id="IPR018062">
    <property type="entry name" value="HTH_AraC-typ_CS"/>
</dbReference>
<feature type="transmembrane region" description="Helical" evidence="5">
    <location>
        <begin position="61"/>
        <end position="81"/>
    </location>
</feature>
<evidence type="ECO:0000256" key="4">
    <source>
        <dbReference type="SAM" id="MobiDB-lite"/>
    </source>
</evidence>
<comment type="caution">
    <text evidence="7">The sequence shown here is derived from an EMBL/GenBank/DDBJ whole genome shotgun (WGS) entry which is preliminary data.</text>
</comment>
<feature type="transmembrane region" description="Helical" evidence="5">
    <location>
        <begin position="152"/>
        <end position="171"/>
    </location>
</feature>
<dbReference type="InterPro" id="IPR020449">
    <property type="entry name" value="Tscrpt_reg_AraC-type_HTH"/>
</dbReference>
<keyword evidence="8" id="KW-1185">Reference proteome</keyword>
<accession>A0A562ZHZ8</accession>
<evidence type="ECO:0000256" key="5">
    <source>
        <dbReference type="SAM" id="Phobius"/>
    </source>
</evidence>
<keyword evidence="2" id="KW-0238">DNA-binding</keyword>
<evidence type="ECO:0000256" key="3">
    <source>
        <dbReference type="ARBA" id="ARBA00023163"/>
    </source>
</evidence>
<feature type="region of interest" description="Disordered" evidence="4">
    <location>
        <begin position="248"/>
        <end position="271"/>
    </location>
</feature>
<dbReference type="PROSITE" id="PS00041">
    <property type="entry name" value="HTH_ARAC_FAMILY_1"/>
    <property type="match status" value="1"/>
</dbReference>
<dbReference type="InterPro" id="IPR009057">
    <property type="entry name" value="Homeodomain-like_sf"/>
</dbReference>
<gene>
    <name evidence="7" type="ORF">FN976_24120</name>
</gene>
<sequence>MLALSSKGPEFASYGEIARASRDMLLTAMNSIEPLLRGAGIAIAILLLLVTAARGGWRLRAALVVVLSCVTAYLACSSPALQCRAEAGLLPLVLAALAFPFAFWRLASIVLEDDRHVPRVAWIGAAIMIASGLLAAMDYLQVSQSWRGAWGGVHKLVAIGFLGAAGVRAWRSREGDLVDARRRLRWIVVGALGFYSLGILLVEIYLQRSAPPAWVDLLNVTVIDLALLSSAVFLLGVRTQAQEALFEPPAVPSKPDAPAAPEAPPGDSTEGDSALIDRLAALMQDKHLYRDAALSVKLLATALNVPEYVLRRLILVRLGHRHFASFVNDYRLREVTARMMDPALDRRPILTLALEAGFGSIGPFNRAFRERYGMTPTEFRDRRGTGVAPPNPKENLLG</sequence>